<dbReference type="GO" id="GO:0016787">
    <property type="term" value="F:hydrolase activity"/>
    <property type="evidence" value="ECO:0007669"/>
    <property type="project" value="UniProtKB-KW"/>
</dbReference>
<dbReference type="InterPro" id="IPR013595">
    <property type="entry name" value="Pept_S33_TAP-like_C"/>
</dbReference>
<dbReference type="STRING" id="1380566.A0A179FQU5"/>
<evidence type="ECO:0000256" key="2">
    <source>
        <dbReference type="ARBA" id="ARBA00022801"/>
    </source>
</evidence>
<keyword evidence="6" id="KW-1185">Reference proteome</keyword>
<reference evidence="5 6" key="1">
    <citation type="journal article" date="2016" name="PLoS Pathog.">
        <title>Biosynthesis of antibiotic leucinostatins in bio-control fungus Purpureocillium lilacinum and their inhibition on phytophthora revealed by genome mining.</title>
        <authorList>
            <person name="Wang G."/>
            <person name="Liu Z."/>
            <person name="Lin R."/>
            <person name="Li E."/>
            <person name="Mao Z."/>
            <person name="Ling J."/>
            <person name="Yang Y."/>
            <person name="Yin W.B."/>
            <person name="Xie B."/>
        </authorList>
    </citation>
    <scope>NUCLEOTIDE SEQUENCE [LARGE SCALE GENOMIC DNA]</scope>
    <source>
        <strain evidence="5">170</strain>
    </source>
</reference>
<evidence type="ECO:0000313" key="6">
    <source>
        <dbReference type="Proteomes" id="UP000078397"/>
    </source>
</evidence>
<dbReference type="OrthoDB" id="425534at2759"/>
<gene>
    <name evidence="5" type="ORF">VFPPC_04281</name>
</gene>
<evidence type="ECO:0000313" key="5">
    <source>
        <dbReference type="EMBL" id="OAQ67964.2"/>
    </source>
</evidence>
<feature type="domain" description="Peptidase S33 tripeptidyl aminopeptidase-like C-terminal" evidence="4">
    <location>
        <begin position="449"/>
        <end position="559"/>
    </location>
</feature>
<feature type="chain" id="PRO_5012926923" evidence="3">
    <location>
        <begin position="23"/>
        <end position="563"/>
    </location>
</feature>
<dbReference type="Proteomes" id="UP000078397">
    <property type="component" value="Unassembled WGS sequence"/>
</dbReference>
<protein>
    <submittedName>
        <fullName evidence="5">Peptidase S33, tripeptidyl-peptidase</fullName>
    </submittedName>
</protein>
<dbReference type="EMBL" id="LSBJ02000003">
    <property type="protein sequence ID" value="OAQ67964.2"/>
    <property type="molecule type" value="Genomic_DNA"/>
</dbReference>
<proteinExistence type="inferred from homology"/>
<dbReference type="Gene3D" id="3.40.50.1820">
    <property type="entry name" value="alpha/beta hydrolase"/>
    <property type="match status" value="1"/>
</dbReference>
<dbReference type="PANTHER" id="PTHR43248">
    <property type="entry name" value="2-SUCCINYL-6-HYDROXY-2,4-CYCLOHEXADIENE-1-CARBOXYLATE SYNTHASE"/>
    <property type="match status" value="1"/>
</dbReference>
<dbReference type="SUPFAM" id="SSF53474">
    <property type="entry name" value="alpha/beta-Hydrolases"/>
    <property type="match status" value="1"/>
</dbReference>
<comment type="similarity">
    <text evidence="1">Belongs to the peptidase S33 family.</text>
</comment>
<dbReference type="AlphaFoldDB" id="A0A179FQU5"/>
<evidence type="ECO:0000256" key="3">
    <source>
        <dbReference type="SAM" id="SignalP"/>
    </source>
</evidence>
<keyword evidence="2" id="KW-0378">Hydrolase</keyword>
<name>A0A179FQU5_METCM</name>
<evidence type="ECO:0000259" key="4">
    <source>
        <dbReference type="Pfam" id="PF08386"/>
    </source>
</evidence>
<dbReference type="RefSeq" id="XP_022284460.1">
    <property type="nucleotide sequence ID" value="XM_022428394.1"/>
</dbReference>
<accession>A0A179FQU5</accession>
<keyword evidence="3" id="KW-0732">Signal</keyword>
<evidence type="ECO:0000256" key="1">
    <source>
        <dbReference type="ARBA" id="ARBA00010088"/>
    </source>
</evidence>
<dbReference type="KEGG" id="pchm:VFPPC_04281"/>
<dbReference type="GeneID" id="28847655"/>
<dbReference type="InterPro" id="IPR051601">
    <property type="entry name" value="Serine_prot/Carboxylest_S33"/>
</dbReference>
<sequence>MKLSISLLGYSSSLFTVSHASAFNWDAITPTWDLRYTQCYSKFECARILMPLDYLNTTDNRTVAIAVLKVPATVDVTDPAYGGTLMVNPGGPGDSGIVHMLKNGRYIQHQIDGHKHYEVLSFDLRGVAYSTPRADCYSNEAAREAATWQSRGLGDLDSSDEGLKKHLVLSKAYGYQCARYRDEGVDFNIHEYTSTASIARDMLRLVDETEALRQKKLEVRTAAQVPLGGGNKEPRLMYYGTSYGTILGNTFLSMFPGRVRRMMLDGVVVPESWIDVDWSGNFRDTENANDYLYQTCFNAKSNCTLRKDTDKSWHDIQRRVDELIERLNADPVPGPTDNGPEIFITGSDIMGLIFSQLYSPLDFFEGLSTTLAQAIDGNYTRVIRSLVPPTPAKNGEDEEPADGIIRWFTWMSSTFASIACADANDTTGQPLQHWKRLLQRLENQYPKLGAMTASTSILCSGWQSHPKYRFTGPFTSPEPDEREVEGRPSAPLLLLSSLYDPITPLASARTVAKGHPGARVVMQRGVGHCTLLAGPSNCTRGVMRAYMATGDVPAEGTVCEGDY</sequence>
<dbReference type="PANTHER" id="PTHR43248:SF25">
    <property type="entry name" value="AB HYDROLASE-1 DOMAIN-CONTAINING PROTEIN-RELATED"/>
    <property type="match status" value="1"/>
</dbReference>
<dbReference type="InterPro" id="IPR029058">
    <property type="entry name" value="AB_hydrolase_fold"/>
</dbReference>
<feature type="signal peptide" evidence="3">
    <location>
        <begin position="1"/>
        <end position="22"/>
    </location>
</feature>
<comment type="caution">
    <text evidence="5">The sequence shown here is derived from an EMBL/GenBank/DDBJ whole genome shotgun (WGS) entry which is preliminary data.</text>
</comment>
<dbReference type="Pfam" id="PF08386">
    <property type="entry name" value="Abhydrolase_4"/>
    <property type="match status" value="1"/>
</dbReference>
<organism evidence="5 6">
    <name type="scientific">Pochonia chlamydosporia 170</name>
    <dbReference type="NCBI Taxonomy" id="1380566"/>
    <lineage>
        <taxon>Eukaryota</taxon>
        <taxon>Fungi</taxon>
        <taxon>Dikarya</taxon>
        <taxon>Ascomycota</taxon>
        <taxon>Pezizomycotina</taxon>
        <taxon>Sordariomycetes</taxon>
        <taxon>Hypocreomycetidae</taxon>
        <taxon>Hypocreales</taxon>
        <taxon>Clavicipitaceae</taxon>
        <taxon>Pochonia</taxon>
    </lineage>
</organism>